<gene>
    <name evidence="3" type="ORF">H9871_04260</name>
</gene>
<reference evidence="3" key="2">
    <citation type="submission" date="2021-04" db="EMBL/GenBank/DDBJ databases">
        <authorList>
            <person name="Gilroy R."/>
        </authorList>
    </citation>
    <scope>NUCLEOTIDE SEQUENCE</scope>
    <source>
        <strain evidence="3">ChiHejej3B27-3195</strain>
    </source>
</reference>
<evidence type="ECO:0000256" key="1">
    <source>
        <dbReference type="SAM" id="MobiDB-lite"/>
    </source>
</evidence>
<dbReference type="AlphaFoldDB" id="A0A9D1URT4"/>
<feature type="transmembrane region" description="Helical" evidence="2">
    <location>
        <begin position="209"/>
        <end position="228"/>
    </location>
</feature>
<dbReference type="PANTHER" id="PTHR35007:SF4">
    <property type="entry name" value="CONSERVED TRANSMEMBRANE PROTEIN-RELATED"/>
    <property type="match status" value="1"/>
</dbReference>
<evidence type="ECO:0000313" key="3">
    <source>
        <dbReference type="EMBL" id="HIW99337.1"/>
    </source>
</evidence>
<dbReference type="PANTHER" id="PTHR35007">
    <property type="entry name" value="INTEGRAL MEMBRANE PROTEIN-RELATED"/>
    <property type="match status" value="1"/>
</dbReference>
<sequence>MQEDAATALRQLSALLQSGRTQSHAWSDLRDHWQARGGGNHPLTVIASCVAASEAMGRGAVEGLRRGREAILDGQSFSAGATGTGISSRWKNSRATGAAASQPTTPEATRGLRGLFRSAEAQELALVMRVVDRLVAISALSERTGAPLAHLLDRAAASFEDDAQVQSAVKAAVAGPRLTQLLLTALPLGGLLLGQLMGSGGLMVFVTSVWGPLCLVVGLILLTLGYLWSARMIRSVRHEW</sequence>
<proteinExistence type="predicted"/>
<feature type="region of interest" description="Disordered" evidence="1">
    <location>
        <begin position="81"/>
        <end position="108"/>
    </location>
</feature>
<evidence type="ECO:0008006" key="5">
    <source>
        <dbReference type="Google" id="ProtNLM"/>
    </source>
</evidence>
<organism evidence="3 4">
    <name type="scientific">Candidatus Nesterenkonia stercoripullorum</name>
    <dbReference type="NCBI Taxonomy" id="2838701"/>
    <lineage>
        <taxon>Bacteria</taxon>
        <taxon>Bacillati</taxon>
        <taxon>Actinomycetota</taxon>
        <taxon>Actinomycetes</taxon>
        <taxon>Micrococcales</taxon>
        <taxon>Micrococcaceae</taxon>
        <taxon>Nesterenkonia</taxon>
    </lineage>
</organism>
<accession>A0A9D1URT4</accession>
<dbReference type="EMBL" id="DXGD01000153">
    <property type="protein sequence ID" value="HIW99337.1"/>
    <property type="molecule type" value="Genomic_DNA"/>
</dbReference>
<keyword evidence="2" id="KW-0472">Membrane</keyword>
<keyword evidence="2" id="KW-0812">Transmembrane</keyword>
<reference evidence="3" key="1">
    <citation type="journal article" date="2021" name="PeerJ">
        <title>Extensive microbial diversity within the chicken gut microbiome revealed by metagenomics and culture.</title>
        <authorList>
            <person name="Gilroy R."/>
            <person name="Ravi A."/>
            <person name="Getino M."/>
            <person name="Pursley I."/>
            <person name="Horton D.L."/>
            <person name="Alikhan N.F."/>
            <person name="Baker D."/>
            <person name="Gharbi K."/>
            <person name="Hall N."/>
            <person name="Watson M."/>
            <person name="Adriaenssens E.M."/>
            <person name="Foster-Nyarko E."/>
            <person name="Jarju S."/>
            <person name="Secka A."/>
            <person name="Antonio M."/>
            <person name="Oren A."/>
            <person name="Chaudhuri R.R."/>
            <person name="La Ragione R."/>
            <person name="Hildebrand F."/>
            <person name="Pallen M.J."/>
        </authorList>
    </citation>
    <scope>NUCLEOTIDE SEQUENCE</scope>
    <source>
        <strain evidence="3">ChiHejej3B27-3195</strain>
    </source>
</reference>
<evidence type="ECO:0000256" key="2">
    <source>
        <dbReference type="SAM" id="Phobius"/>
    </source>
</evidence>
<protein>
    <recommendedName>
        <fullName evidence="5">Type II secretion system protein GspF domain-containing protein</fullName>
    </recommendedName>
</protein>
<keyword evidence="2" id="KW-1133">Transmembrane helix</keyword>
<comment type="caution">
    <text evidence="3">The sequence shown here is derived from an EMBL/GenBank/DDBJ whole genome shotgun (WGS) entry which is preliminary data.</text>
</comment>
<feature type="transmembrane region" description="Helical" evidence="2">
    <location>
        <begin position="178"/>
        <end position="197"/>
    </location>
</feature>
<feature type="compositionally biased region" description="Polar residues" evidence="1">
    <location>
        <begin position="81"/>
        <end position="107"/>
    </location>
</feature>
<dbReference type="Proteomes" id="UP000824151">
    <property type="component" value="Unassembled WGS sequence"/>
</dbReference>
<name>A0A9D1URT4_9MICC</name>
<evidence type="ECO:0000313" key="4">
    <source>
        <dbReference type="Proteomes" id="UP000824151"/>
    </source>
</evidence>